<feature type="binding site" description="in other chain" evidence="7">
    <location>
        <position position="216"/>
    </location>
    <ligand>
        <name>IMP</name>
        <dbReference type="ChEBI" id="CHEBI:58053"/>
        <note>ligand shared between dimeric partners</note>
    </ligand>
</feature>
<comment type="pathway">
    <text evidence="7 8">Purine metabolism; AMP biosynthesis via de novo pathway; AMP from IMP: step 1/2.</text>
</comment>
<dbReference type="Gene3D" id="3.90.170.10">
    <property type="entry name" value="Adenylosuccinate Synthetase, subunit A, domain 3"/>
    <property type="match status" value="1"/>
</dbReference>
<feature type="binding site" description="in other chain" evidence="7">
    <location>
        <begin position="46"/>
        <end position="49"/>
    </location>
    <ligand>
        <name>IMP</name>
        <dbReference type="ChEBI" id="CHEBI:58053"/>
        <note>ligand shared between dimeric partners</note>
    </ligand>
</feature>
<name>A0A7V3RES4_9BACT</name>
<dbReference type="InterPro" id="IPR027417">
    <property type="entry name" value="P-loop_NTPase"/>
</dbReference>
<dbReference type="UniPathway" id="UPA00075">
    <property type="reaction ID" value="UER00335"/>
</dbReference>
<feature type="binding site" description="in other chain" evidence="7">
    <location>
        <position position="135"/>
    </location>
    <ligand>
        <name>IMP</name>
        <dbReference type="ChEBI" id="CHEBI:58053"/>
        <note>ligand shared between dimeric partners</note>
    </ligand>
</feature>
<feature type="binding site" evidence="7">
    <location>
        <begin position="20"/>
        <end position="26"/>
    </location>
    <ligand>
        <name>GTP</name>
        <dbReference type="ChEBI" id="CHEBI:37565"/>
    </ligand>
</feature>
<dbReference type="InterPro" id="IPR001114">
    <property type="entry name" value="Adenylosuccinate_synthetase"/>
</dbReference>
<comment type="function">
    <text evidence="7">Plays an important role in the de novo pathway of purine nucleotide biosynthesis. Catalyzes the first committed step in the biosynthesis of AMP from IMP.</text>
</comment>
<feature type="binding site" evidence="7">
    <location>
        <position position="149"/>
    </location>
    <ligand>
        <name>IMP</name>
        <dbReference type="ChEBI" id="CHEBI:58053"/>
        <note>ligand shared between dimeric partners</note>
    </ligand>
</feature>
<dbReference type="PANTHER" id="PTHR11846:SF0">
    <property type="entry name" value="ADENYLOSUCCINATE SYNTHETASE"/>
    <property type="match status" value="1"/>
</dbReference>
<dbReference type="PROSITE" id="PS01266">
    <property type="entry name" value="ADENYLOSUCCIN_SYN_1"/>
    <property type="match status" value="1"/>
</dbReference>
<keyword evidence="2 7" id="KW-0479">Metal-binding</keyword>
<proteinExistence type="inferred from homology"/>
<dbReference type="Gene3D" id="1.10.300.10">
    <property type="entry name" value="Adenylosuccinate Synthetase, subunit A, domain 2"/>
    <property type="match status" value="1"/>
</dbReference>
<feature type="binding site" evidence="7">
    <location>
        <position position="21"/>
    </location>
    <ligand>
        <name>Mg(2+)</name>
        <dbReference type="ChEBI" id="CHEBI:18420"/>
    </ligand>
</feature>
<feature type="binding site" description="in other chain" evidence="7">
    <location>
        <position position="231"/>
    </location>
    <ligand>
        <name>IMP</name>
        <dbReference type="ChEBI" id="CHEBI:58053"/>
        <note>ligand shared between dimeric partners</note>
    </ligand>
</feature>
<comment type="similarity">
    <text evidence="7 8">Belongs to the adenylosuccinate synthetase family.</text>
</comment>
<sequence>MKELKGEKEMNSILVGLQWGDEGKGKVVQKLSRINDWIVRFSGGPNAGHTVYHDGKKMVHHLLPSGTNRNKLFVGRGTLVDLKILNDEIDEMSKIYDDVKKRFTISSWCRIITSIDRKLDLSFEKMKEDRSIGTTGRGIGPTVSNDANRIGIRLFDFFDETSFSKKIKYLANFAKPFIGMIDVEEEINSLLKEFRKIEDNVSEPFIAGNVLFEGTQGVLLDPMYGTYPYVTSTPTVPSFASYGSGIQADRAEKWGVFKAYVTRVGAGPFPTELSGEEGEIIRKRGDEFGATTGRPRRCGWIDLPLLKYASDLSNIDHLVMTKADVLNGLEKVGMCTSYGDTTLPYELENASVRLEYTKGWKKLDSREFDDFISAIEKYIGKKIEYVSFGPKEEEIKPR</sequence>
<dbReference type="CDD" id="cd03108">
    <property type="entry name" value="AdSS"/>
    <property type="match status" value="1"/>
</dbReference>
<comment type="caution">
    <text evidence="9">The sequence shown here is derived from an EMBL/GenBank/DDBJ whole genome shotgun (WGS) entry which is preliminary data.</text>
</comment>
<comment type="catalytic activity">
    <reaction evidence="7 8">
        <text>IMP + L-aspartate + GTP = N(6)-(1,2-dicarboxyethyl)-AMP + GDP + phosphate + 2 H(+)</text>
        <dbReference type="Rhea" id="RHEA:15753"/>
        <dbReference type="ChEBI" id="CHEBI:15378"/>
        <dbReference type="ChEBI" id="CHEBI:29991"/>
        <dbReference type="ChEBI" id="CHEBI:37565"/>
        <dbReference type="ChEBI" id="CHEBI:43474"/>
        <dbReference type="ChEBI" id="CHEBI:57567"/>
        <dbReference type="ChEBI" id="CHEBI:58053"/>
        <dbReference type="ChEBI" id="CHEBI:58189"/>
        <dbReference type="EC" id="6.3.4.4"/>
    </reaction>
</comment>
<keyword evidence="7" id="KW-0963">Cytoplasm</keyword>
<gene>
    <name evidence="7" type="primary">purA</name>
    <name evidence="9" type="ORF">ENX73_03975</name>
</gene>
<keyword evidence="5 7" id="KW-0460">Magnesium</keyword>
<dbReference type="GO" id="GO:0046040">
    <property type="term" value="P:IMP metabolic process"/>
    <property type="evidence" value="ECO:0007669"/>
    <property type="project" value="TreeGrafter"/>
</dbReference>
<dbReference type="SUPFAM" id="SSF52540">
    <property type="entry name" value="P-loop containing nucleoside triphosphate hydrolases"/>
    <property type="match status" value="1"/>
</dbReference>
<keyword evidence="4 7" id="KW-0658">Purine biosynthesis</keyword>
<dbReference type="InterPro" id="IPR018220">
    <property type="entry name" value="Adenylosuccin_syn_GTP-bd"/>
</dbReference>
<dbReference type="GO" id="GO:0005525">
    <property type="term" value="F:GTP binding"/>
    <property type="evidence" value="ECO:0007669"/>
    <property type="project" value="UniProtKB-UniRule"/>
</dbReference>
<evidence type="ECO:0000256" key="6">
    <source>
        <dbReference type="ARBA" id="ARBA00023134"/>
    </source>
</evidence>
<feature type="binding site" evidence="7">
    <location>
        <begin position="322"/>
        <end position="324"/>
    </location>
    <ligand>
        <name>GTP</name>
        <dbReference type="ChEBI" id="CHEBI:37565"/>
    </ligand>
</feature>
<dbReference type="InterPro" id="IPR042109">
    <property type="entry name" value="Adenylosuccinate_synth_dom1"/>
</dbReference>
<dbReference type="InterPro" id="IPR042111">
    <property type="entry name" value="Adenylosuccinate_synth_dom3"/>
</dbReference>
<feature type="binding site" evidence="7">
    <location>
        <begin position="290"/>
        <end position="296"/>
    </location>
    <ligand>
        <name>substrate</name>
    </ligand>
</feature>
<feature type="binding site" evidence="7">
    <location>
        <begin position="48"/>
        <end position="50"/>
    </location>
    <ligand>
        <name>GTP</name>
        <dbReference type="ChEBI" id="CHEBI:37565"/>
    </ligand>
</feature>
<organism evidence="9">
    <name type="scientific">Mesoaciditoga lauensis</name>
    <dbReference type="NCBI Taxonomy" id="1495039"/>
    <lineage>
        <taxon>Bacteria</taxon>
        <taxon>Thermotogati</taxon>
        <taxon>Thermotogota</taxon>
        <taxon>Thermotogae</taxon>
        <taxon>Mesoaciditogales</taxon>
        <taxon>Mesoaciditogaceae</taxon>
        <taxon>Mesoaciditoga</taxon>
    </lineage>
</organism>
<feature type="active site" description="Proton acceptor" evidence="7">
    <location>
        <position position="21"/>
    </location>
</feature>
<dbReference type="HAMAP" id="MF_00011">
    <property type="entry name" value="Adenylosucc_synth"/>
    <property type="match status" value="1"/>
</dbReference>
<dbReference type="InterPro" id="IPR042110">
    <property type="entry name" value="Adenylosuccinate_synth_dom2"/>
</dbReference>
<dbReference type="AlphaFoldDB" id="A0A7V3RES4"/>
<dbReference type="EC" id="6.3.4.4" evidence="7 8"/>
<dbReference type="GO" id="GO:0005737">
    <property type="term" value="C:cytoplasm"/>
    <property type="evidence" value="ECO:0007669"/>
    <property type="project" value="UniProtKB-SubCell"/>
</dbReference>
<keyword evidence="3 7" id="KW-0547">Nucleotide-binding</keyword>
<evidence type="ECO:0000256" key="4">
    <source>
        <dbReference type="ARBA" id="ARBA00022755"/>
    </source>
</evidence>
<evidence type="ECO:0000313" key="9">
    <source>
        <dbReference type="EMBL" id="HGE75263.1"/>
    </source>
</evidence>
<dbReference type="SMART" id="SM00788">
    <property type="entry name" value="Adenylsucc_synt"/>
    <property type="match status" value="1"/>
</dbReference>
<dbReference type="GO" id="GO:0004019">
    <property type="term" value="F:adenylosuccinate synthase activity"/>
    <property type="evidence" value="ECO:0007669"/>
    <property type="project" value="UniProtKB-UniRule"/>
</dbReference>
<evidence type="ECO:0000256" key="3">
    <source>
        <dbReference type="ARBA" id="ARBA00022741"/>
    </source>
</evidence>
<comment type="subcellular location">
    <subcellularLocation>
        <location evidence="7">Cytoplasm</location>
    </subcellularLocation>
</comment>
<protein>
    <recommendedName>
        <fullName evidence="7 8">Adenylosuccinate synthetase</fullName>
        <shortName evidence="7">AMPSase</shortName>
        <shortName evidence="7">AdSS</shortName>
        <ecNumber evidence="7 8">6.3.4.4</ecNumber>
    </recommendedName>
    <alternativeName>
        <fullName evidence="7">IMP--aspartate ligase</fullName>
    </alternativeName>
</protein>
<evidence type="ECO:0000256" key="7">
    <source>
        <dbReference type="HAMAP-Rule" id="MF_00011"/>
    </source>
</evidence>
<feature type="binding site" evidence="7">
    <location>
        <position position="296"/>
    </location>
    <ligand>
        <name>GTP</name>
        <dbReference type="ChEBI" id="CHEBI:37565"/>
    </ligand>
</feature>
<reference evidence="9" key="1">
    <citation type="journal article" date="2020" name="mSystems">
        <title>Genome- and Community-Level Interaction Insights into Carbon Utilization and Element Cycling Functions of Hydrothermarchaeota in Hydrothermal Sediment.</title>
        <authorList>
            <person name="Zhou Z."/>
            <person name="Liu Y."/>
            <person name="Xu W."/>
            <person name="Pan J."/>
            <person name="Luo Z.H."/>
            <person name="Li M."/>
        </authorList>
    </citation>
    <scope>NUCLEOTIDE SEQUENCE [LARGE SCALE GENOMIC DNA]</scope>
    <source>
        <strain evidence="9">SpSt-966</strain>
    </source>
</reference>
<feature type="active site" description="Proton donor" evidence="7">
    <location>
        <position position="49"/>
    </location>
</feature>
<evidence type="ECO:0000256" key="5">
    <source>
        <dbReference type="ARBA" id="ARBA00022842"/>
    </source>
</evidence>
<feature type="binding site" description="in other chain" evidence="7">
    <location>
        <position position="294"/>
    </location>
    <ligand>
        <name>IMP</name>
        <dbReference type="ChEBI" id="CHEBI:58053"/>
        <note>ligand shared between dimeric partners</note>
    </ligand>
</feature>
<feature type="binding site" evidence="7">
    <location>
        <position position="48"/>
    </location>
    <ligand>
        <name>Mg(2+)</name>
        <dbReference type="ChEBI" id="CHEBI:18420"/>
    </ligand>
</feature>
<dbReference type="EMBL" id="DTPE01000170">
    <property type="protein sequence ID" value="HGE75263.1"/>
    <property type="molecule type" value="Genomic_DNA"/>
</dbReference>
<dbReference type="GO" id="GO:0044208">
    <property type="term" value="P:'de novo' AMP biosynthetic process"/>
    <property type="evidence" value="ECO:0007669"/>
    <property type="project" value="UniProtKB-UniRule"/>
</dbReference>
<keyword evidence="1 7" id="KW-0436">Ligase</keyword>
<evidence type="ECO:0000256" key="8">
    <source>
        <dbReference type="RuleBase" id="RU000520"/>
    </source>
</evidence>
<accession>A0A7V3RES4</accession>
<feature type="binding site" evidence="7">
    <location>
        <begin position="387"/>
        <end position="389"/>
    </location>
    <ligand>
        <name>GTP</name>
        <dbReference type="ChEBI" id="CHEBI:37565"/>
    </ligand>
</feature>
<comment type="subunit">
    <text evidence="7">Homodimer.</text>
</comment>
<feature type="binding site" description="in other chain" evidence="7">
    <location>
        <begin position="21"/>
        <end position="24"/>
    </location>
    <ligand>
        <name>IMP</name>
        <dbReference type="ChEBI" id="CHEBI:58053"/>
        <note>ligand shared between dimeric partners</note>
    </ligand>
</feature>
<evidence type="ECO:0000256" key="2">
    <source>
        <dbReference type="ARBA" id="ARBA00022723"/>
    </source>
</evidence>
<dbReference type="GO" id="GO:0000287">
    <property type="term" value="F:magnesium ion binding"/>
    <property type="evidence" value="ECO:0007669"/>
    <property type="project" value="UniProtKB-UniRule"/>
</dbReference>
<dbReference type="Pfam" id="PF00709">
    <property type="entry name" value="Adenylsucc_synt"/>
    <property type="match status" value="1"/>
</dbReference>
<comment type="cofactor">
    <cofactor evidence="7">
        <name>Mg(2+)</name>
        <dbReference type="ChEBI" id="CHEBI:18420"/>
    </cofactor>
    <text evidence="7">Binds 1 Mg(2+) ion per subunit.</text>
</comment>
<evidence type="ECO:0000256" key="1">
    <source>
        <dbReference type="ARBA" id="ARBA00022598"/>
    </source>
</evidence>
<dbReference type="Gene3D" id="3.40.440.10">
    <property type="entry name" value="Adenylosuccinate Synthetase, subunit A, domain 1"/>
    <property type="match status" value="1"/>
</dbReference>
<dbReference type="PANTHER" id="PTHR11846">
    <property type="entry name" value="ADENYLOSUCCINATE SYNTHETASE"/>
    <property type="match status" value="1"/>
</dbReference>
<keyword evidence="6 7" id="KW-0342">GTP-binding</keyword>